<dbReference type="AlphaFoldDB" id="A0A0M3I0K2"/>
<dbReference type="Proteomes" id="UP000036681">
    <property type="component" value="Unplaced"/>
</dbReference>
<reference evidence="3" key="1">
    <citation type="submission" date="2017-02" db="UniProtKB">
        <authorList>
            <consortium name="WormBaseParasite"/>
        </authorList>
    </citation>
    <scope>IDENTIFICATION</scope>
</reference>
<keyword evidence="1" id="KW-1133">Transmembrane helix</keyword>
<dbReference type="WBParaSite" id="ALUE_0000966901-mRNA-1">
    <property type="protein sequence ID" value="ALUE_0000966901-mRNA-1"/>
    <property type="gene ID" value="ALUE_0000966901"/>
</dbReference>
<protein>
    <submittedName>
        <fullName evidence="3">Secreted protein</fullName>
    </submittedName>
</protein>
<evidence type="ECO:0000313" key="3">
    <source>
        <dbReference type="WBParaSite" id="ALUE_0000966901-mRNA-1"/>
    </source>
</evidence>
<name>A0A0M3I0K2_ASCLU</name>
<keyword evidence="1" id="KW-0812">Transmembrane</keyword>
<organism evidence="2 3">
    <name type="scientific">Ascaris lumbricoides</name>
    <name type="common">Giant roundworm</name>
    <dbReference type="NCBI Taxonomy" id="6252"/>
    <lineage>
        <taxon>Eukaryota</taxon>
        <taxon>Metazoa</taxon>
        <taxon>Ecdysozoa</taxon>
        <taxon>Nematoda</taxon>
        <taxon>Chromadorea</taxon>
        <taxon>Rhabditida</taxon>
        <taxon>Spirurina</taxon>
        <taxon>Ascaridomorpha</taxon>
        <taxon>Ascaridoidea</taxon>
        <taxon>Ascarididae</taxon>
        <taxon>Ascaris</taxon>
    </lineage>
</organism>
<keyword evidence="1" id="KW-0472">Membrane</keyword>
<accession>A0A0M3I0K2</accession>
<proteinExistence type="predicted"/>
<evidence type="ECO:0000313" key="2">
    <source>
        <dbReference type="Proteomes" id="UP000036681"/>
    </source>
</evidence>
<sequence length="96" mass="10337">MLEGGIDTASCSASTFFVYFSVVLSVFVRQCPFIGRPTQKRASGCISDNPHSVDGVVRCGVGINQRANPYPTPTLRGDAHAVESDSHRAFLNTLPH</sequence>
<feature type="transmembrane region" description="Helical" evidence="1">
    <location>
        <begin position="6"/>
        <end position="28"/>
    </location>
</feature>
<evidence type="ECO:0000256" key="1">
    <source>
        <dbReference type="SAM" id="Phobius"/>
    </source>
</evidence>
<keyword evidence="2" id="KW-1185">Reference proteome</keyword>